<reference evidence="3" key="2">
    <citation type="submission" date="2025-08" db="UniProtKB">
        <authorList>
            <consortium name="Ensembl"/>
        </authorList>
    </citation>
    <scope>IDENTIFICATION</scope>
</reference>
<feature type="domain" description="Reverse transcriptase" evidence="2">
    <location>
        <begin position="1"/>
        <end position="156"/>
    </location>
</feature>
<dbReference type="PANTHER" id="PTHR33332">
    <property type="entry name" value="REVERSE TRANSCRIPTASE DOMAIN-CONTAINING PROTEIN"/>
    <property type="match status" value="1"/>
</dbReference>
<dbReference type="Proteomes" id="UP000694400">
    <property type="component" value="Chromosome 2"/>
</dbReference>
<dbReference type="Pfam" id="PF00078">
    <property type="entry name" value="RVT_1"/>
    <property type="match status" value="1"/>
</dbReference>
<feature type="region of interest" description="Disordered" evidence="1">
    <location>
        <begin position="240"/>
        <end position="259"/>
    </location>
</feature>
<proteinExistence type="predicted"/>
<dbReference type="AlphaFoldDB" id="A0A8B9TNB9"/>
<dbReference type="PROSITE" id="PS50878">
    <property type="entry name" value="RT_POL"/>
    <property type="match status" value="1"/>
</dbReference>
<organism evidence="3 4">
    <name type="scientific">Anas platyrhynchos</name>
    <name type="common">Mallard</name>
    <name type="synonym">Anas boschas</name>
    <dbReference type="NCBI Taxonomy" id="8839"/>
    <lineage>
        <taxon>Eukaryota</taxon>
        <taxon>Metazoa</taxon>
        <taxon>Chordata</taxon>
        <taxon>Craniata</taxon>
        <taxon>Vertebrata</taxon>
        <taxon>Euteleostomi</taxon>
        <taxon>Archelosauria</taxon>
        <taxon>Archosauria</taxon>
        <taxon>Dinosauria</taxon>
        <taxon>Saurischia</taxon>
        <taxon>Theropoda</taxon>
        <taxon>Coelurosauria</taxon>
        <taxon>Aves</taxon>
        <taxon>Neognathae</taxon>
        <taxon>Galloanserae</taxon>
        <taxon>Anseriformes</taxon>
        <taxon>Anatidae</taxon>
        <taxon>Anatinae</taxon>
        <taxon>Anas</taxon>
    </lineage>
</organism>
<dbReference type="InterPro" id="IPR000477">
    <property type="entry name" value="RT_dom"/>
</dbReference>
<evidence type="ECO:0000259" key="2">
    <source>
        <dbReference type="PROSITE" id="PS50878"/>
    </source>
</evidence>
<evidence type="ECO:0000313" key="3">
    <source>
        <dbReference type="Ensembl" id="ENSAPLP00020023085.1"/>
    </source>
</evidence>
<name>A0A8B9TNB9_ANAPL</name>
<evidence type="ECO:0000313" key="4">
    <source>
        <dbReference type="Proteomes" id="UP000694400"/>
    </source>
</evidence>
<dbReference type="Ensembl" id="ENSAPLT00020024922.1">
    <property type="protein sequence ID" value="ENSAPLP00020023085.1"/>
    <property type="gene ID" value="ENSAPLG00020016043.1"/>
</dbReference>
<reference evidence="3" key="1">
    <citation type="submission" date="2019-08" db="EMBL/GenBank/DDBJ databases">
        <title>Three high-quality genomes provides insights into domestication of ducks.</title>
        <authorList>
            <person name="Hou Z.C."/>
            <person name="Zhu F."/>
            <person name="Yin Z.T."/>
            <person name="Zhang F."/>
        </authorList>
    </citation>
    <scope>NUCLEOTIDE SEQUENCE [LARGE SCALE GENOMIC DNA]</scope>
</reference>
<feature type="compositionally biased region" description="Basic and acidic residues" evidence="1">
    <location>
        <begin position="240"/>
        <end position="257"/>
    </location>
</feature>
<reference evidence="3" key="3">
    <citation type="submission" date="2025-09" db="UniProtKB">
        <authorList>
            <consortium name="Ensembl"/>
        </authorList>
    </citation>
    <scope>IDENTIFICATION</scope>
</reference>
<sequence>MIPHDILISKLERHGFEGWTIQWTRNWPNGHAQRIVVNGSMSRWRPVMSSVPQGSVSGPVLFSIFINDIDNGIQCTLSKFADDTKLSGVADSKEGRDAIQRDLDRLKKWAHVNRMRFNKSRRKVLQLGWGNPRQEYRLGEELIKRSPKENDLGVLVDKRLGMSQQYALAVQKANCILGCIKRGVTSRSREVIVPLCSALMRPHLHYCIQGPLAQERCGPVRASPKDGYKDDERAEAPLLFRKAERAGDVQSKEEKAQGRPHCSFSVLKGVLQRRWRRTLYSGR</sequence>
<accession>A0A8B9TNB9</accession>
<evidence type="ECO:0000256" key="1">
    <source>
        <dbReference type="SAM" id="MobiDB-lite"/>
    </source>
</evidence>
<protein>
    <recommendedName>
        <fullName evidence="2">Reverse transcriptase domain-containing protein</fullName>
    </recommendedName>
</protein>